<sequence length="191" mass="22312">MLNPLIDRIFDLILTQKVWQVHILAAELINCGAIKPLDKNPERDLFKRNFLIMNALYQLQEQLHPKSLLISTLHIELIETDIESPATVKSNLKDYYLDWGNYEASEEQINELLTSFWQKFKRVNSAPALAEDHYDALLAKWQLTNDFSLKELQKRWRQLALAHHPDKPTGCENAFKQIKVEYEQLKPAARS</sequence>
<dbReference type="Proteomes" id="UP001177212">
    <property type="component" value="Unassembled WGS sequence"/>
</dbReference>
<evidence type="ECO:0000256" key="1">
    <source>
        <dbReference type="ARBA" id="ARBA00023186"/>
    </source>
</evidence>
<dbReference type="InterPro" id="IPR001623">
    <property type="entry name" value="DnaJ_domain"/>
</dbReference>
<dbReference type="InterPro" id="IPR021059">
    <property type="entry name" value="DnaJ-related_N"/>
</dbReference>
<dbReference type="InterPro" id="IPR036869">
    <property type="entry name" value="J_dom_sf"/>
</dbReference>
<evidence type="ECO:0000313" key="3">
    <source>
        <dbReference type="EMBL" id="MDP2565619.1"/>
    </source>
</evidence>
<keyword evidence="1" id="KW-0143">Chaperone</keyword>
<evidence type="ECO:0000313" key="4">
    <source>
        <dbReference type="Proteomes" id="UP001177212"/>
    </source>
</evidence>
<keyword evidence="4" id="KW-1185">Reference proteome</keyword>
<organism evidence="3 4">
    <name type="scientific">Pseudoalteromonas marina</name>
    <dbReference type="NCBI Taxonomy" id="267375"/>
    <lineage>
        <taxon>Bacteria</taxon>
        <taxon>Pseudomonadati</taxon>
        <taxon>Pseudomonadota</taxon>
        <taxon>Gammaproteobacteria</taxon>
        <taxon>Alteromonadales</taxon>
        <taxon>Pseudoalteromonadaceae</taxon>
        <taxon>Pseudoalteromonas</taxon>
    </lineage>
</organism>
<dbReference type="RefSeq" id="WP_305472385.1">
    <property type="nucleotide sequence ID" value="NZ_JAUYVT010000012.1"/>
</dbReference>
<proteinExistence type="predicted"/>
<dbReference type="Pfam" id="PF00226">
    <property type="entry name" value="DnaJ"/>
    <property type="match status" value="1"/>
</dbReference>
<dbReference type="SUPFAM" id="SSF46565">
    <property type="entry name" value="Chaperone J-domain"/>
    <property type="match status" value="1"/>
</dbReference>
<accession>A0ABT9FG08</accession>
<name>A0ABT9FG08_9GAMM</name>
<dbReference type="CDD" id="cd06257">
    <property type="entry name" value="DnaJ"/>
    <property type="match status" value="1"/>
</dbReference>
<feature type="domain" description="J" evidence="2">
    <location>
        <begin position="132"/>
        <end position="190"/>
    </location>
</feature>
<evidence type="ECO:0000259" key="2">
    <source>
        <dbReference type="PROSITE" id="PS50076"/>
    </source>
</evidence>
<protein>
    <submittedName>
        <fullName evidence="3">DNA-J related domain-containing protein</fullName>
    </submittedName>
</protein>
<dbReference type="PROSITE" id="PS50076">
    <property type="entry name" value="DNAJ_2"/>
    <property type="match status" value="1"/>
</dbReference>
<reference evidence="3" key="1">
    <citation type="submission" date="2023-07" db="EMBL/GenBank/DDBJ databases">
        <title>Genome content predicts the carbon catabolic preferences of heterotrophic bacteria.</title>
        <authorList>
            <person name="Gralka M."/>
        </authorList>
    </citation>
    <scope>NUCLEOTIDE SEQUENCE</scope>
    <source>
        <strain evidence="3">4G09</strain>
    </source>
</reference>
<dbReference type="EMBL" id="JAUYVT010000012">
    <property type="protein sequence ID" value="MDP2565619.1"/>
    <property type="molecule type" value="Genomic_DNA"/>
</dbReference>
<dbReference type="Gene3D" id="1.10.287.110">
    <property type="entry name" value="DnaJ domain"/>
    <property type="match status" value="1"/>
</dbReference>
<dbReference type="SMART" id="SM00271">
    <property type="entry name" value="DnaJ"/>
    <property type="match status" value="1"/>
</dbReference>
<comment type="caution">
    <text evidence="3">The sequence shown here is derived from an EMBL/GenBank/DDBJ whole genome shotgun (WGS) entry which is preliminary data.</text>
</comment>
<dbReference type="Pfam" id="PF12339">
    <property type="entry name" value="DNAJ_related"/>
    <property type="match status" value="1"/>
</dbReference>
<gene>
    <name evidence="3" type="ORF">Q8W34_13315</name>
</gene>